<proteinExistence type="inferred from homology"/>
<name>A0A6J6PMZ1_9ZZZZ</name>
<dbReference type="HAMAP" id="MF_01678">
    <property type="entry name" value="Salvage_MtnA"/>
    <property type="match status" value="1"/>
</dbReference>
<evidence type="ECO:0000313" key="2">
    <source>
        <dbReference type="EMBL" id="CAB4698223.1"/>
    </source>
</evidence>
<protein>
    <submittedName>
        <fullName evidence="2">Unannotated protein</fullName>
    </submittedName>
</protein>
<dbReference type="Pfam" id="PF01008">
    <property type="entry name" value="IF-2B"/>
    <property type="match status" value="1"/>
</dbReference>
<dbReference type="Gene3D" id="3.40.50.10470">
    <property type="entry name" value="Translation initiation factor eif-2b, domain 2"/>
    <property type="match status" value="1"/>
</dbReference>
<dbReference type="PANTHER" id="PTHR43475">
    <property type="entry name" value="METHYLTHIORIBOSE-1-PHOSPHATE ISOMERASE"/>
    <property type="match status" value="1"/>
</dbReference>
<dbReference type="EMBL" id="CAEZXP010000003">
    <property type="protein sequence ID" value="CAB4698223.1"/>
    <property type="molecule type" value="Genomic_DNA"/>
</dbReference>
<dbReference type="InterPro" id="IPR011559">
    <property type="entry name" value="Initiation_fac_2B_a/b/d"/>
</dbReference>
<gene>
    <name evidence="2" type="ORF">UFOPK2399_01171</name>
</gene>
<dbReference type="GO" id="GO:0019509">
    <property type="term" value="P:L-methionine salvage from methylthioadenosine"/>
    <property type="evidence" value="ECO:0007669"/>
    <property type="project" value="TreeGrafter"/>
</dbReference>
<reference evidence="2" key="1">
    <citation type="submission" date="2020-05" db="EMBL/GenBank/DDBJ databases">
        <authorList>
            <person name="Chiriac C."/>
            <person name="Salcher M."/>
            <person name="Ghai R."/>
            <person name="Kavagutti S V."/>
        </authorList>
    </citation>
    <scope>NUCLEOTIDE SEQUENCE</scope>
</reference>
<dbReference type="PANTHER" id="PTHR43475:SF1">
    <property type="entry name" value="METHYLTHIORIBOSE-1-PHOSPHATE ISOMERASE"/>
    <property type="match status" value="1"/>
</dbReference>
<organism evidence="2">
    <name type="scientific">freshwater metagenome</name>
    <dbReference type="NCBI Taxonomy" id="449393"/>
    <lineage>
        <taxon>unclassified sequences</taxon>
        <taxon>metagenomes</taxon>
        <taxon>ecological metagenomes</taxon>
    </lineage>
</organism>
<dbReference type="FunFam" id="3.40.50.10470:FF:000006">
    <property type="entry name" value="Methylthioribose-1-phosphate isomerase"/>
    <property type="match status" value="1"/>
</dbReference>
<dbReference type="InterPro" id="IPR027363">
    <property type="entry name" value="M1Pi_N"/>
</dbReference>
<dbReference type="Gene3D" id="1.20.120.420">
    <property type="entry name" value="translation initiation factor eif-2b, domain 1"/>
    <property type="match status" value="1"/>
</dbReference>
<sequence>MLEPERILRLEAGRVVFLDQRRLPTDEVDVVCTTSAEVADAIRTMVVRGAPAIGVAAAFGIALAAERGEDLEAADRVLRTSRPTAINLMWALDEMKNDPSADHARQIHADEVERCRRMSAHAATLVKPGSRAMTHCNAGGLATGGYGSAVGAIIASYEQGLVEHVWVDETRPLLQGARLTAWELEHAGIPFSIIPDSAAAAFMARGEVDVIFTGADRIARNGDTANKIGTYGLAVNAQHHTIPFFIVAPTSTIDPATANGAGIPIEERDPTEVTARFPARNPAFDVTPATLIHAIITEQGVHRAPYGDTLPLSGARS</sequence>
<keyword evidence="1" id="KW-0413">Isomerase</keyword>
<dbReference type="InterPro" id="IPR042529">
    <property type="entry name" value="IF_2B-like_C"/>
</dbReference>
<dbReference type="InterPro" id="IPR005251">
    <property type="entry name" value="IF-M1Pi"/>
</dbReference>
<accession>A0A6J6PMZ1</accession>
<dbReference type="NCBIfam" id="NF004326">
    <property type="entry name" value="PRK05720.1"/>
    <property type="match status" value="1"/>
</dbReference>
<dbReference type="AlphaFoldDB" id="A0A6J6PMZ1"/>
<dbReference type="NCBIfam" id="TIGR00512">
    <property type="entry name" value="salvage_mtnA"/>
    <property type="match status" value="1"/>
</dbReference>
<dbReference type="NCBIfam" id="TIGR00524">
    <property type="entry name" value="eIF-2B_rel"/>
    <property type="match status" value="1"/>
</dbReference>
<dbReference type="SUPFAM" id="SSF100950">
    <property type="entry name" value="NagB/RpiA/CoA transferase-like"/>
    <property type="match status" value="1"/>
</dbReference>
<dbReference type="InterPro" id="IPR037171">
    <property type="entry name" value="NagB/RpiA_transferase-like"/>
</dbReference>
<dbReference type="GO" id="GO:0046523">
    <property type="term" value="F:S-methyl-5-thioribose-1-phosphate isomerase activity"/>
    <property type="evidence" value="ECO:0007669"/>
    <property type="project" value="TreeGrafter"/>
</dbReference>
<evidence type="ECO:0000256" key="1">
    <source>
        <dbReference type="ARBA" id="ARBA00023235"/>
    </source>
</evidence>
<dbReference type="InterPro" id="IPR000649">
    <property type="entry name" value="IF-2B-related"/>
</dbReference>